<evidence type="ECO:0000313" key="2">
    <source>
        <dbReference type="Proteomes" id="UP000499080"/>
    </source>
</evidence>
<evidence type="ECO:0000313" key="1">
    <source>
        <dbReference type="EMBL" id="GBL97840.1"/>
    </source>
</evidence>
<keyword evidence="2" id="KW-1185">Reference proteome</keyword>
<proteinExistence type="predicted"/>
<reference evidence="1 2" key="1">
    <citation type="journal article" date="2019" name="Sci. Rep.">
        <title>Orb-weaving spider Araneus ventricosus genome elucidates the spidroin gene catalogue.</title>
        <authorList>
            <person name="Kono N."/>
            <person name="Nakamura H."/>
            <person name="Ohtoshi R."/>
            <person name="Moran D.A.P."/>
            <person name="Shinohara A."/>
            <person name="Yoshida Y."/>
            <person name="Fujiwara M."/>
            <person name="Mori M."/>
            <person name="Tomita M."/>
            <person name="Arakawa K."/>
        </authorList>
    </citation>
    <scope>NUCLEOTIDE SEQUENCE [LARGE SCALE GENOMIC DNA]</scope>
</reference>
<dbReference type="AlphaFoldDB" id="A0A4Y2C048"/>
<protein>
    <submittedName>
        <fullName evidence="1">Uncharacterized protein</fullName>
    </submittedName>
</protein>
<sequence length="123" mass="14081">MVKSGALYHIKLLFDTDSPICVLLINQETITILLQCDLCTNYQPKLCETNFCGCINFQKSDGHIKTKKEEFLDVKIARWCAREPTFRIVFGACTERYEKSASFTALRPTKTILSVALLQWRGQ</sequence>
<accession>A0A4Y2C048</accession>
<organism evidence="1 2">
    <name type="scientific">Araneus ventricosus</name>
    <name type="common">Orbweaver spider</name>
    <name type="synonym">Epeira ventricosa</name>
    <dbReference type="NCBI Taxonomy" id="182803"/>
    <lineage>
        <taxon>Eukaryota</taxon>
        <taxon>Metazoa</taxon>
        <taxon>Ecdysozoa</taxon>
        <taxon>Arthropoda</taxon>
        <taxon>Chelicerata</taxon>
        <taxon>Arachnida</taxon>
        <taxon>Araneae</taxon>
        <taxon>Araneomorphae</taxon>
        <taxon>Entelegynae</taxon>
        <taxon>Araneoidea</taxon>
        <taxon>Araneidae</taxon>
        <taxon>Araneus</taxon>
    </lineage>
</organism>
<comment type="caution">
    <text evidence="1">The sequence shown here is derived from an EMBL/GenBank/DDBJ whole genome shotgun (WGS) entry which is preliminary data.</text>
</comment>
<dbReference type="EMBL" id="BGPR01000133">
    <property type="protein sequence ID" value="GBL97840.1"/>
    <property type="molecule type" value="Genomic_DNA"/>
</dbReference>
<gene>
    <name evidence="1" type="ORF">AVEN_231987_1</name>
</gene>
<dbReference type="Proteomes" id="UP000499080">
    <property type="component" value="Unassembled WGS sequence"/>
</dbReference>
<name>A0A4Y2C048_ARAVE</name>